<dbReference type="InterPro" id="IPR001387">
    <property type="entry name" value="Cro/C1-type_HTH"/>
</dbReference>
<keyword evidence="3" id="KW-1185">Reference proteome</keyword>
<accession>A0A850R0H0</accession>
<dbReference type="SMART" id="SM00530">
    <property type="entry name" value="HTH_XRE"/>
    <property type="match status" value="1"/>
</dbReference>
<organism evidence="2 3">
    <name type="scientific">Bombilactobacillus apium</name>
    <dbReference type="NCBI Taxonomy" id="2675299"/>
    <lineage>
        <taxon>Bacteria</taxon>
        <taxon>Bacillati</taxon>
        <taxon>Bacillota</taxon>
        <taxon>Bacilli</taxon>
        <taxon>Lactobacillales</taxon>
        <taxon>Lactobacillaceae</taxon>
        <taxon>Bombilactobacillus</taxon>
    </lineage>
</organism>
<evidence type="ECO:0000313" key="3">
    <source>
        <dbReference type="Proteomes" id="UP000563523"/>
    </source>
</evidence>
<proteinExistence type="predicted"/>
<feature type="domain" description="HTH cro/C1-type" evidence="1">
    <location>
        <begin position="7"/>
        <end position="60"/>
    </location>
</feature>
<dbReference type="InterPro" id="IPR011990">
    <property type="entry name" value="TPR-like_helical_dom_sf"/>
</dbReference>
<dbReference type="PROSITE" id="PS50943">
    <property type="entry name" value="HTH_CROC1"/>
    <property type="match status" value="1"/>
</dbReference>
<dbReference type="SUPFAM" id="SSF47413">
    <property type="entry name" value="lambda repressor-like DNA-binding domains"/>
    <property type="match status" value="1"/>
</dbReference>
<dbReference type="AlphaFoldDB" id="A0A850R0H0"/>
<dbReference type="Pfam" id="PF01381">
    <property type="entry name" value="HTH_3"/>
    <property type="match status" value="1"/>
</dbReference>
<evidence type="ECO:0000259" key="1">
    <source>
        <dbReference type="PROSITE" id="PS50943"/>
    </source>
</evidence>
<protein>
    <submittedName>
        <fullName evidence="2">Helix-turn-helix transcriptional regulator</fullName>
    </submittedName>
</protein>
<dbReference type="CDD" id="cd00093">
    <property type="entry name" value="HTH_XRE"/>
    <property type="match status" value="1"/>
</dbReference>
<reference evidence="2 3" key="1">
    <citation type="submission" date="2020-06" db="EMBL/GenBank/DDBJ databases">
        <authorList>
            <person name="Kang J."/>
        </authorList>
    </citation>
    <scope>NUCLEOTIDE SEQUENCE [LARGE SCALE GENOMIC DNA]</scope>
    <source>
        <strain evidence="2 3">DCY120</strain>
    </source>
</reference>
<name>A0A850R0H0_9LACO</name>
<dbReference type="EMBL" id="JABZEC010000003">
    <property type="protein sequence ID" value="NVY96423.1"/>
    <property type="molecule type" value="Genomic_DNA"/>
</dbReference>
<gene>
    <name evidence="2" type="ORF">HU830_04455</name>
</gene>
<evidence type="ECO:0000313" key="2">
    <source>
        <dbReference type="EMBL" id="NVY96423.1"/>
    </source>
</evidence>
<dbReference type="InterPro" id="IPR010982">
    <property type="entry name" value="Lambda_DNA-bd_dom_sf"/>
</dbReference>
<dbReference type="Proteomes" id="UP000563523">
    <property type="component" value="Unassembled WGS sequence"/>
</dbReference>
<dbReference type="RefSeq" id="WP_176942582.1">
    <property type="nucleotide sequence ID" value="NZ_JABZEC010000003.1"/>
</dbReference>
<dbReference type="GO" id="GO:0003677">
    <property type="term" value="F:DNA binding"/>
    <property type="evidence" value="ECO:0007669"/>
    <property type="project" value="InterPro"/>
</dbReference>
<comment type="caution">
    <text evidence="2">The sequence shown here is derived from an EMBL/GenBank/DDBJ whole genome shotgun (WGS) entry which is preliminary data.</text>
</comment>
<dbReference type="Gene3D" id="1.25.40.10">
    <property type="entry name" value="Tetratricopeptide repeat domain"/>
    <property type="match status" value="1"/>
</dbReference>
<sequence length="278" mass="31919">MFQSQVIYETRRAKNLTQVELAAGICTQNTISKLENHNIAPTVNILTKICSRLELTLNDVFTEFSQDPQDDLELTLNDLEESYYNGELAEVKTKLRALNKVKAAKTNPRTFLLKAYLLLDQGELDNASFQVDLLLNQIQAQEDEDLALMLAYALKGYIYSQKQLLDPAEYYFNEIIKKVNAAQHETYSDLDIKRLLFLCKKCSGHYCKIDNKNKGLKIAQRGLQISQSHRSSLFVEDFYLTLAHFQPETKGQFLKTAQVFAEYNQDQMVVEKINAQLQ</sequence>